<comment type="caution">
    <text evidence="2">The sequence shown here is derived from an EMBL/GenBank/DDBJ whole genome shotgun (WGS) entry which is preliminary data.</text>
</comment>
<organism evidence="2 3">
    <name type="scientific">Pycnoporus cinnabarinus</name>
    <name type="common">Cinnabar-red polypore</name>
    <name type="synonym">Trametes cinnabarina</name>
    <dbReference type="NCBI Taxonomy" id="5643"/>
    <lineage>
        <taxon>Eukaryota</taxon>
        <taxon>Fungi</taxon>
        <taxon>Dikarya</taxon>
        <taxon>Basidiomycota</taxon>
        <taxon>Agaricomycotina</taxon>
        <taxon>Agaricomycetes</taxon>
        <taxon>Polyporales</taxon>
        <taxon>Polyporaceae</taxon>
        <taxon>Trametes</taxon>
    </lineage>
</organism>
<dbReference type="HOGENOM" id="CLU_540810_0_0_1"/>
<evidence type="ECO:0000256" key="1">
    <source>
        <dbReference type="SAM" id="SignalP"/>
    </source>
</evidence>
<dbReference type="AlphaFoldDB" id="A0A060SDS5"/>
<dbReference type="OrthoDB" id="2751407at2759"/>
<reference evidence="2" key="1">
    <citation type="submission" date="2014-01" db="EMBL/GenBank/DDBJ databases">
        <title>The genome of the white-rot fungus Pycnoporus cinnabarinus: a basidiomycete model with a versatile arsenal for lignocellulosic biomass breakdown.</title>
        <authorList>
            <person name="Levasseur A."/>
            <person name="Lomascolo A."/>
            <person name="Ruiz-Duenas F.J."/>
            <person name="Uzan E."/>
            <person name="Piumi F."/>
            <person name="Kues U."/>
            <person name="Ram A.F.J."/>
            <person name="Murat C."/>
            <person name="Haon M."/>
            <person name="Benoit I."/>
            <person name="Arfi Y."/>
            <person name="Chevret D."/>
            <person name="Drula E."/>
            <person name="Kwon M.J."/>
            <person name="Gouret P."/>
            <person name="Lesage-Meessen L."/>
            <person name="Lombard V."/>
            <person name="Mariette J."/>
            <person name="Noirot C."/>
            <person name="Park J."/>
            <person name="Patyshakuliyeva A."/>
            <person name="Wieneger R.A.B."/>
            <person name="Wosten H.A.B."/>
            <person name="Martin F."/>
            <person name="Coutinho P.M."/>
            <person name="de Vries R."/>
            <person name="Martinez A.T."/>
            <person name="Klopp C."/>
            <person name="Pontarotti P."/>
            <person name="Henrissat B."/>
            <person name="Record E."/>
        </authorList>
    </citation>
    <scope>NUCLEOTIDE SEQUENCE [LARGE SCALE GENOMIC DNA]</scope>
    <source>
        <strain evidence="2">BRFM137</strain>
    </source>
</reference>
<accession>A0A060SDS5</accession>
<keyword evidence="1" id="KW-0732">Signal</keyword>
<proteinExistence type="predicted"/>
<evidence type="ECO:0000313" key="2">
    <source>
        <dbReference type="EMBL" id="CDO72657.1"/>
    </source>
</evidence>
<feature type="signal peptide" evidence="1">
    <location>
        <begin position="1"/>
        <end position="24"/>
    </location>
</feature>
<gene>
    <name evidence="2" type="ORF">BN946_scf184985.g76</name>
</gene>
<protein>
    <recommendedName>
        <fullName evidence="4">F-box domain-containing protein</fullName>
    </recommendedName>
</protein>
<feature type="chain" id="PRO_5001591025" description="F-box domain-containing protein" evidence="1">
    <location>
        <begin position="25"/>
        <end position="529"/>
    </location>
</feature>
<sequence length="529" mass="59144">MSNQNLPLDLLLMILRICSPQTIAILMRTYRAVYEAAEGPRLLLRGGVSLSSSKELISFYKFMSAHNASNRFHHLRRLTISKGSFSPEANTALSDLFAHPLFRLESLTLHNAENIFAAAMDHAKQPESLFAEPPLLSALRKIRTLRRLAVDELDENAHALLLSLPPTLRSISLDMDSSSFLWSALGHPDDRNPIVLLVSQADTLETLEGSGFDLCSDHVVYDVVYPRVRRIRASYRSRSMPGTAAYAHAYPNVEHLALTRSPPCPAESIVADPYHMYEIRAIRAANRDDQVNYGSWRHLRVVEGSVTDVYMLGLVCRVPELRLRGDVTVHSCDLMEEVLCDVKPEIVSCTVVGGHLFEPDGVMSAMFARPEAQHLQALRMEVCLTPCEESSDIDRLVEDILQALMYLPLRKLALTVNYGLVLDARRRRFRPYSSDKFPAESRLESFDPEAIAASFQNNLSCLTEVTIKLSTESTAHEYLFHEAFLLDELGLASEAYEGSSSDFEEDREEVVAALGELGFGGAQDDDEGW</sequence>
<evidence type="ECO:0008006" key="4">
    <source>
        <dbReference type="Google" id="ProtNLM"/>
    </source>
</evidence>
<dbReference type="Proteomes" id="UP000029665">
    <property type="component" value="Unassembled WGS sequence"/>
</dbReference>
<evidence type="ECO:0000313" key="3">
    <source>
        <dbReference type="Proteomes" id="UP000029665"/>
    </source>
</evidence>
<dbReference type="EMBL" id="CCBP010000115">
    <property type="protein sequence ID" value="CDO72657.1"/>
    <property type="molecule type" value="Genomic_DNA"/>
</dbReference>
<dbReference type="OMA" id="EYFCPLE"/>
<keyword evidence="3" id="KW-1185">Reference proteome</keyword>
<name>A0A060SDS5_PYCCI</name>